<dbReference type="NCBIfam" id="TIGR00976">
    <property type="entry name" value="CocE_NonD"/>
    <property type="match status" value="2"/>
</dbReference>
<evidence type="ECO:0000256" key="1">
    <source>
        <dbReference type="ARBA" id="ARBA00022801"/>
    </source>
</evidence>
<proteinExistence type="predicted"/>
<dbReference type="GO" id="GO:0008239">
    <property type="term" value="F:dipeptidyl-peptidase activity"/>
    <property type="evidence" value="ECO:0007669"/>
    <property type="project" value="InterPro"/>
</dbReference>
<dbReference type="InterPro" id="IPR013736">
    <property type="entry name" value="Xaa-Pro_dipept_C"/>
</dbReference>
<dbReference type="SMART" id="SM00939">
    <property type="entry name" value="PepX_C"/>
    <property type="match status" value="1"/>
</dbReference>
<keyword evidence="1" id="KW-0378">Hydrolase</keyword>
<dbReference type="AlphaFoldDB" id="A0A7S1NLQ9"/>
<evidence type="ECO:0000313" key="4">
    <source>
        <dbReference type="EMBL" id="CAD9025388.1"/>
    </source>
</evidence>
<dbReference type="EMBL" id="HBGA01097839">
    <property type="protein sequence ID" value="CAD9025388.1"/>
    <property type="molecule type" value="Transcribed_RNA"/>
</dbReference>
<dbReference type="Gene3D" id="3.40.50.1820">
    <property type="entry name" value="alpha/beta hydrolase"/>
    <property type="match status" value="1"/>
</dbReference>
<dbReference type="InterPro" id="IPR005674">
    <property type="entry name" value="CocE/Ser_esterase"/>
</dbReference>
<feature type="compositionally biased region" description="Polar residues" evidence="2">
    <location>
        <begin position="706"/>
        <end position="734"/>
    </location>
</feature>
<feature type="region of interest" description="Disordered" evidence="2">
    <location>
        <begin position="47"/>
        <end position="90"/>
    </location>
</feature>
<dbReference type="Pfam" id="PF08530">
    <property type="entry name" value="PepX_C"/>
    <property type="match status" value="1"/>
</dbReference>
<evidence type="ECO:0000259" key="3">
    <source>
        <dbReference type="SMART" id="SM00939"/>
    </source>
</evidence>
<dbReference type="Gene3D" id="2.60.120.260">
    <property type="entry name" value="Galactose-binding domain-like"/>
    <property type="match status" value="1"/>
</dbReference>
<gene>
    <name evidence="4" type="ORF">EGYM00392_LOCUS36516</name>
</gene>
<feature type="compositionally biased region" description="Polar residues" evidence="2">
    <location>
        <begin position="67"/>
        <end position="90"/>
    </location>
</feature>
<feature type="compositionally biased region" description="Polar residues" evidence="2">
    <location>
        <begin position="380"/>
        <end position="390"/>
    </location>
</feature>
<name>A0A7S1NLQ9_9EUGL</name>
<dbReference type="InterPro" id="IPR000383">
    <property type="entry name" value="Xaa-Pro-like_dom"/>
</dbReference>
<reference evidence="4" key="1">
    <citation type="submission" date="2021-01" db="EMBL/GenBank/DDBJ databases">
        <authorList>
            <person name="Corre E."/>
            <person name="Pelletier E."/>
            <person name="Niang G."/>
            <person name="Scheremetjew M."/>
            <person name="Finn R."/>
            <person name="Kale V."/>
            <person name="Holt S."/>
            <person name="Cochrane G."/>
            <person name="Meng A."/>
            <person name="Brown T."/>
            <person name="Cohen L."/>
        </authorList>
    </citation>
    <scope>NUCLEOTIDE SEQUENCE</scope>
    <source>
        <strain evidence="4">NIES-381</strain>
    </source>
</reference>
<dbReference type="Pfam" id="PF02129">
    <property type="entry name" value="Peptidase_S15"/>
    <property type="match status" value="1"/>
</dbReference>
<feature type="region of interest" description="Disordered" evidence="2">
    <location>
        <begin position="706"/>
        <end position="738"/>
    </location>
</feature>
<dbReference type="InterPro" id="IPR029058">
    <property type="entry name" value="AB_hydrolase_fold"/>
</dbReference>
<dbReference type="InterPro" id="IPR008979">
    <property type="entry name" value="Galactose-bd-like_sf"/>
</dbReference>
<feature type="domain" description="Xaa-Pro dipeptidyl-peptidase C-terminal" evidence="3">
    <location>
        <begin position="447"/>
        <end position="672"/>
    </location>
</feature>
<organism evidence="4">
    <name type="scientific">Eutreptiella gymnastica</name>
    <dbReference type="NCBI Taxonomy" id="73025"/>
    <lineage>
        <taxon>Eukaryota</taxon>
        <taxon>Discoba</taxon>
        <taxon>Euglenozoa</taxon>
        <taxon>Euglenida</taxon>
        <taxon>Spirocuta</taxon>
        <taxon>Euglenophyceae</taxon>
        <taxon>Eutreptiales</taxon>
        <taxon>Eutreptiaceae</taxon>
        <taxon>Eutreptiella</taxon>
    </lineage>
</organism>
<protein>
    <recommendedName>
        <fullName evidence="3">Xaa-Pro dipeptidyl-peptidase C-terminal domain-containing protein</fullName>
    </recommendedName>
</protein>
<accession>A0A7S1NLQ9</accession>
<dbReference type="Gene3D" id="1.10.3020.10">
    <property type="entry name" value="alpha-amino acid ester hydrolase ( Helical cap domain)"/>
    <property type="match status" value="1"/>
</dbReference>
<feature type="compositionally biased region" description="Basic and acidic residues" evidence="2">
    <location>
        <begin position="50"/>
        <end position="61"/>
    </location>
</feature>
<feature type="region of interest" description="Disordered" evidence="2">
    <location>
        <begin position="380"/>
        <end position="428"/>
    </location>
</feature>
<dbReference type="SUPFAM" id="SSF49785">
    <property type="entry name" value="Galactose-binding domain-like"/>
    <property type="match status" value="1"/>
</dbReference>
<feature type="compositionally biased region" description="Polar residues" evidence="2">
    <location>
        <begin position="404"/>
        <end position="422"/>
    </location>
</feature>
<sequence length="759" mass="84942">MAIDAQILSKLMGVAIPDCKFRKEEVLMPMRDGVQLAATVLIPQQKGRKDKVDKDKDKVTDTVRTAQGIQTTRDTDTGPSSSCDPSSTPQVQSRLFPTILIRTPYHKKHMFQIAKWFVSHGYIVVVQDVRGRCGSDGEWDPVTTDEQDGHDTVRWVRRQDWFQQCPYVGTWGPSFLGIVQWAMLSTEDALEQPDAMVPIMSASRMHPILRPNNGISLALLVRWHYMTNFIRNETNQLDMMKLMLHKMDSKCSKCWDTSFLEVDRLITGKGETSRLGSYLVEHVHESPDSSFWRARDMSRKLPHAPPTHLLGGWYDFFLQEVLHDYTALRDAGRNPFLTIGPWCHFDIPPLLIGLKISLAWFDFHLKKKIDGCHSPTVRQAFSGSPVQSPSKDCGRQPGDDIATSPMSSSSQELDVNSPNSPTDDSQWDQIDDKDLQVQGSAETYTADDMLKRLPVKIYVMGSNTWKQFSSWPPPSSVTSCYLSANSLQPEASFVSEVPTTFVYDQNKPTPCVGGDQFHLRLAGRRKLNNYQKRSDVVAFTSPALAKDVEIIGHVKLTLHFRSDQEEPDFFVRLCVVGKKMAMVPKNVANVADGYLRAVMAEGEHLEDGIRKVVIDLGGTAQCWKAGQKIRLLISSGAHPRYMANRPEKGSGVPRRKVKQEIFHDHRYPSTLDLPVTIGHPFSPMSGVDLTKNRALLPLSDASLGIDSNNHSLGNSSTITENIASTPDGDQSPKNPSARLWKTFKKKSSALLNRSISGPT</sequence>
<evidence type="ECO:0000256" key="2">
    <source>
        <dbReference type="SAM" id="MobiDB-lite"/>
    </source>
</evidence>
<dbReference type="SUPFAM" id="SSF53474">
    <property type="entry name" value="alpha/beta-Hydrolases"/>
    <property type="match status" value="1"/>
</dbReference>